<dbReference type="Proteomes" id="UP001155027">
    <property type="component" value="Unassembled WGS sequence"/>
</dbReference>
<evidence type="ECO:0000313" key="3">
    <source>
        <dbReference type="Proteomes" id="UP001155027"/>
    </source>
</evidence>
<comment type="caution">
    <text evidence="2">The sequence shown here is derived from an EMBL/GenBank/DDBJ whole genome shotgun (WGS) entry which is preliminary data.</text>
</comment>
<feature type="region of interest" description="Disordered" evidence="1">
    <location>
        <begin position="18"/>
        <end position="39"/>
    </location>
</feature>
<dbReference type="AlphaFoldDB" id="A0A9X2Q0N8"/>
<dbReference type="EMBL" id="JANUAU010000007">
    <property type="protein sequence ID" value="MCS3678279.1"/>
    <property type="molecule type" value="Genomic_DNA"/>
</dbReference>
<evidence type="ECO:0000313" key="2">
    <source>
        <dbReference type="EMBL" id="MCS3678279.1"/>
    </source>
</evidence>
<name>A0A9X2Q0N8_9BACT</name>
<accession>A0A9X2Q0N8</accession>
<reference evidence="2" key="1">
    <citation type="submission" date="2022-08" db="EMBL/GenBank/DDBJ databases">
        <title>Genomic Encyclopedia of Type Strains, Phase V (KMG-V): Genome sequencing to study the core and pangenomes of soil and plant-associated prokaryotes.</title>
        <authorList>
            <person name="Whitman W."/>
        </authorList>
    </citation>
    <scope>NUCLEOTIDE SEQUENCE</scope>
    <source>
        <strain evidence="2">0</strain>
    </source>
</reference>
<gene>
    <name evidence="2" type="ORF">GGP71_002210</name>
</gene>
<sequence length="39" mass="4387">MSSTFTREKLQKRALVGCLQHREKEEGPDGQDGKTSLKP</sequence>
<protein>
    <submittedName>
        <fullName evidence="2">Uncharacterized protein</fullName>
    </submittedName>
</protein>
<evidence type="ECO:0000256" key="1">
    <source>
        <dbReference type="SAM" id="MobiDB-lite"/>
    </source>
</evidence>
<proteinExistence type="predicted"/>
<organism evidence="2 3">
    <name type="scientific">Salinibacter ruber</name>
    <dbReference type="NCBI Taxonomy" id="146919"/>
    <lineage>
        <taxon>Bacteria</taxon>
        <taxon>Pseudomonadati</taxon>
        <taxon>Rhodothermota</taxon>
        <taxon>Rhodothermia</taxon>
        <taxon>Rhodothermales</taxon>
        <taxon>Salinibacteraceae</taxon>
        <taxon>Salinibacter</taxon>
    </lineage>
</organism>